<feature type="domain" description="DUF4168" evidence="3">
    <location>
        <begin position="37"/>
        <end position="92"/>
    </location>
</feature>
<protein>
    <recommendedName>
        <fullName evidence="3">DUF4168 domain-containing protein</fullName>
    </recommendedName>
</protein>
<evidence type="ECO:0000259" key="3">
    <source>
        <dbReference type="Pfam" id="PF13767"/>
    </source>
</evidence>
<name>A0A1Z4JGP6_LEPBY</name>
<feature type="compositionally biased region" description="Polar residues" evidence="1">
    <location>
        <begin position="87"/>
        <end position="96"/>
    </location>
</feature>
<gene>
    <name evidence="4" type="ORF">NIES2135_27690</name>
</gene>
<dbReference type="AlphaFoldDB" id="A0A1Z4JGP6"/>
<proteinExistence type="predicted"/>
<sequence length="163" mass="18327">MIQRLLLSGCVLVIGGLCQMPVQAQTPTSKPAPTSQPANQTVTPAETRQFANAVKQVLAISREAEKQATQAIQSEGLTEQRFDEIFRSQNNPQQKPSKPVETGERQKYDRVIAKLTQISKDNDSKVETAVKKEGLEIPRFNQIFQIVRSNPQLRQQVQDMIRQ</sequence>
<keyword evidence="2" id="KW-0732">Signal</keyword>
<feature type="region of interest" description="Disordered" evidence="1">
    <location>
        <begin position="86"/>
        <end position="106"/>
    </location>
</feature>
<organism evidence="4 5">
    <name type="scientific">Leptolyngbya boryana NIES-2135</name>
    <dbReference type="NCBI Taxonomy" id="1973484"/>
    <lineage>
        <taxon>Bacteria</taxon>
        <taxon>Bacillati</taxon>
        <taxon>Cyanobacteriota</taxon>
        <taxon>Cyanophyceae</taxon>
        <taxon>Leptolyngbyales</taxon>
        <taxon>Leptolyngbyaceae</taxon>
        <taxon>Leptolyngbya group</taxon>
        <taxon>Leptolyngbya</taxon>
    </lineage>
</organism>
<accession>A0A1Z4JGP6</accession>
<dbReference type="EMBL" id="AP018203">
    <property type="protein sequence ID" value="BAY55942.1"/>
    <property type="molecule type" value="Genomic_DNA"/>
</dbReference>
<dbReference type="Proteomes" id="UP000217895">
    <property type="component" value="Chromosome"/>
</dbReference>
<dbReference type="Pfam" id="PF13767">
    <property type="entry name" value="DUF4168"/>
    <property type="match status" value="2"/>
</dbReference>
<evidence type="ECO:0000256" key="1">
    <source>
        <dbReference type="SAM" id="MobiDB-lite"/>
    </source>
</evidence>
<dbReference type="InterPro" id="IPR025433">
    <property type="entry name" value="DUF4168"/>
</dbReference>
<feature type="chain" id="PRO_5011115132" description="DUF4168 domain-containing protein" evidence="2">
    <location>
        <begin position="25"/>
        <end position="163"/>
    </location>
</feature>
<keyword evidence="5" id="KW-1185">Reference proteome</keyword>
<feature type="signal peptide" evidence="2">
    <location>
        <begin position="1"/>
        <end position="24"/>
    </location>
</feature>
<evidence type="ECO:0000313" key="4">
    <source>
        <dbReference type="EMBL" id="BAY55942.1"/>
    </source>
</evidence>
<feature type="domain" description="DUF4168" evidence="3">
    <location>
        <begin position="101"/>
        <end position="157"/>
    </location>
</feature>
<evidence type="ECO:0000313" key="5">
    <source>
        <dbReference type="Proteomes" id="UP000217895"/>
    </source>
</evidence>
<evidence type="ECO:0000256" key="2">
    <source>
        <dbReference type="SAM" id="SignalP"/>
    </source>
</evidence>
<reference evidence="4 5" key="1">
    <citation type="submission" date="2017-06" db="EMBL/GenBank/DDBJ databases">
        <title>Genome sequencing of cyanobaciteial culture collection at National Institute for Environmental Studies (NIES).</title>
        <authorList>
            <person name="Hirose Y."/>
            <person name="Shimura Y."/>
            <person name="Fujisawa T."/>
            <person name="Nakamura Y."/>
            <person name="Kawachi M."/>
        </authorList>
    </citation>
    <scope>NUCLEOTIDE SEQUENCE [LARGE SCALE GENOMIC DNA]</scope>
    <source>
        <strain evidence="4 5">NIES-2135</strain>
    </source>
</reference>